<gene>
    <name evidence="2" type="ORF">SAMN06295964_0283</name>
</gene>
<feature type="transmembrane region" description="Helical" evidence="1">
    <location>
        <begin position="208"/>
        <end position="226"/>
    </location>
</feature>
<dbReference type="EMBL" id="LT796768">
    <property type="protein sequence ID" value="SKB03566.1"/>
    <property type="molecule type" value="Genomic_DNA"/>
</dbReference>
<dbReference type="AlphaFoldDB" id="A0A1T4YP87"/>
<keyword evidence="1" id="KW-0812">Transmembrane</keyword>
<accession>A0A1T4YP87</accession>
<keyword evidence="3" id="KW-1185">Reference proteome</keyword>
<sequence>MALLALVLLAICLAEYLRHVDRMWVVVVEVVAMVAIVILAAYALGYGPGAGWLPAIVGLWWASARTVPSWRIPGMVVSGIGALLALIASPAIDRNQPPMLDWYESLDVPALAEVSLDEMVLAVVTAVAMIGPANAIVREVLDRVGRGLLAEERRLKGGRVIGPLERVLVFGFAIGGNYGGVAAILAAKGILRFPEISKDEGDGSRAEYVLVGSFVSWFLALALVPLF</sequence>
<dbReference type="Proteomes" id="UP000191040">
    <property type="component" value="Chromosome I"/>
</dbReference>
<keyword evidence="1" id="KW-1133">Transmembrane helix</keyword>
<evidence type="ECO:0000313" key="2">
    <source>
        <dbReference type="EMBL" id="SKB03566.1"/>
    </source>
</evidence>
<name>A0A1T4YP87_9ACTN</name>
<dbReference type="STRING" id="1736691.SAMN06295964_0283"/>
<feature type="transmembrane region" description="Helical" evidence="1">
    <location>
        <begin position="30"/>
        <end position="60"/>
    </location>
</feature>
<dbReference type="OrthoDB" id="4715924at2"/>
<evidence type="ECO:0000256" key="1">
    <source>
        <dbReference type="SAM" id="Phobius"/>
    </source>
</evidence>
<protein>
    <submittedName>
        <fullName evidence="2">Uncharacterized protein</fullName>
    </submittedName>
</protein>
<feature type="transmembrane region" description="Helical" evidence="1">
    <location>
        <begin position="167"/>
        <end position="187"/>
    </location>
</feature>
<feature type="transmembrane region" description="Helical" evidence="1">
    <location>
        <begin position="72"/>
        <end position="92"/>
    </location>
</feature>
<dbReference type="RefSeq" id="WP_078698489.1">
    <property type="nucleotide sequence ID" value="NZ_LT796768.1"/>
</dbReference>
<proteinExistence type="predicted"/>
<evidence type="ECO:0000313" key="3">
    <source>
        <dbReference type="Proteomes" id="UP000191040"/>
    </source>
</evidence>
<reference evidence="3" key="1">
    <citation type="submission" date="2017-02" db="EMBL/GenBank/DDBJ databases">
        <authorList>
            <person name="Varghese N."/>
            <person name="Submissions S."/>
        </authorList>
    </citation>
    <scope>NUCLEOTIDE SEQUENCE [LARGE SCALE GENOMIC DNA]</scope>
    <source>
        <strain evidence="3">9H-4</strain>
    </source>
</reference>
<organism evidence="2 3">
    <name type="scientific">Aeromicrobium choanae</name>
    <dbReference type="NCBI Taxonomy" id="1736691"/>
    <lineage>
        <taxon>Bacteria</taxon>
        <taxon>Bacillati</taxon>
        <taxon>Actinomycetota</taxon>
        <taxon>Actinomycetes</taxon>
        <taxon>Propionibacteriales</taxon>
        <taxon>Nocardioidaceae</taxon>
        <taxon>Aeromicrobium</taxon>
    </lineage>
</organism>
<keyword evidence="1" id="KW-0472">Membrane</keyword>